<name>A0A4Y8KQW5_9MICO</name>
<organism evidence="2 3">
    <name type="scientific">Cryobacterium psychrophilum</name>
    <dbReference type="NCBI Taxonomy" id="41988"/>
    <lineage>
        <taxon>Bacteria</taxon>
        <taxon>Bacillati</taxon>
        <taxon>Actinomycetota</taxon>
        <taxon>Actinomycetes</taxon>
        <taxon>Micrococcales</taxon>
        <taxon>Microbacteriaceae</taxon>
        <taxon>Cryobacterium</taxon>
    </lineage>
</organism>
<dbReference type="SUPFAM" id="SSF46955">
    <property type="entry name" value="Putative DNA-binding domain"/>
    <property type="match status" value="1"/>
</dbReference>
<protein>
    <submittedName>
        <fullName evidence="2">DNA-binding protein</fullName>
    </submittedName>
</protein>
<evidence type="ECO:0000313" key="2">
    <source>
        <dbReference type="EMBL" id="TFD78936.1"/>
    </source>
</evidence>
<reference evidence="2 3" key="1">
    <citation type="submission" date="2019-03" db="EMBL/GenBank/DDBJ databases">
        <title>Genomics of glacier-inhabiting Cryobacterium strains.</title>
        <authorList>
            <person name="Liu Q."/>
            <person name="Xin Y.-H."/>
        </authorList>
    </citation>
    <scope>NUCLEOTIDE SEQUENCE [LARGE SCALE GENOMIC DNA]</scope>
    <source>
        <strain evidence="2 3">CGMCC 1.4292</strain>
    </source>
</reference>
<keyword evidence="2" id="KW-0238">DNA-binding</keyword>
<feature type="domain" description="Helix-turn-helix" evidence="1">
    <location>
        <begin position="13"/>
        <end position="61"/>
    </location>
</feature>
<proteinExistence type="predicted"/>
<comment type="caution">
    <text evidence="2">The sequence shown here is derived from an EMBL/GenBank/DDBJ whole genome shotgun (WGS) entry which is preliminary data.</text>
</comment>
<dbReference type="Proteomes" id="UP000298218">
    <property type="component" value="Unassembled WGS sequence"/>
</dbReference>
<dbReference type="EMBL" id="SOHQ01000027">
    <property type="protein sequence ID" value="TFD78936.1"/>
    <property type="molecule type" value="Genomic_DNA"/>
</dbReference>
<dbReference type="InterPro" id="IPR010093">
    <property type="entry name" value="SinI_DNA-bd"/>
</dbReference>
<dbReference type="NCBIfam" id="TIGR01764">
    <property type="entry name" value="excise"/>
    <property type="match status" value="1"/>
</dbReference>
<sequence length="65" mass="7450">MTDPLANDMLRAYSLPDVAERLDVSLKTVRRMIDAGELKIFRPHRNGRTVRVSERSLRDLFAHAA</sequence>
<dbReference type="InterPro" id="IPR041657">
    <property type="entry name" value="HTH_17"/>
</dbReference>
<evidence type="ECO:0000313" key="3">
    <source>
        <dbReference type="Proteomes" id="UP000298218"/>
    </source>
</evidence>
<gene>
    <name evidence="2" type="ORF">E3T53_08645</name>
</gene>
<dbReference type="InterPro" id="IPR009061">
    <property type="entry name" value="DNA-bd_dom_put_sf"/>
</dbReference>
<dbReference type="GO" id="GO:0003677">
    <property type="term" value="F:DNA binding"/>
    <property type="evidence" value="ECO:0007669"/>
    <property type="project" value="UniProtKB-KW"/>
</dbReference>
<dbReference type="Pfam" id="PF12728">
    <property type="entry name" value="HTH_17"/>
    <property type="match status" value="1"/>
</dbReference>
<evidence type="ECO:0000259" key="1">
    <source>
        <dbReference type="Pfam" id="PF12728"/>
    </source>
</evidence>
<keyword evidence="3" id="KW-1185">Reference proteome</keyword>
<dbReference type="AlphaFoldDB" id="A0A4Y8KQW5"/>
<dbReference type="Gene3D" id="1.10.1660.10">
    <property type="match status" value="1"/>
</dbReference>
<dbReference type="OrthoDB" id="4870800at2"/>
<accession>A0A4Y8KQW5</accession>